<dbReference type="Pfam" id="PF12833">
    <property type="entry name" value="HTH_18"/>
    <property type="match status" value="1"/>
</dbReference>
<dbReference type="InterPro" id="IPR011051">
    <property type="entry name" value="RmlC_Cupin_sf"/>
</dbReference>
<dbReference type="InterPro" id="IPR018060">
    <property type="entry name" value="HTH_AraC"/>
</dbReference>
<dbReference type="Proteomes" id="UP000449209">
    <property type="component" value="Unassembled WGS sequence"/>
</dbReference>
<accession>A0A6N9HZR4</accession>
<dbReference type="Gene3D" id="2.60.120.10">
    <property type="entry name" value="Jelly Rolls"/>
    <property type="match status" value="1"/>
</dbReference>
<evidence type="ECO:0000256" key="2">
    <source>
        <dbReference type="ARBA" id="ARBA00023125"/>
    </source>
</evidence>
<sequence>MIGRELMSEVRDLQLKVLWLSGRLYHRHEIVEPHQHDFAQVQFVLSGQEYTDLTQSNGTDPLSVSVFANQLVFIPPYTTHSFHFEHETVVLDVKFDLQADIAGLIEKNASQRIFDVEDVSPFYALLNEAIPAEQKRFPAAALQLDVDFKQLLLSTIFKQQPAESSTHDLDRLIDINTDFPLLKYLQDHYAEPIQLPELAAHFNYSKNYLIRICKRETGLTPMNLLQHIRLKHAQNYLEYTDLSVNDIAIKIGLDANYLTKSFTKTIGTHPIAYRKQSRQEHERNITLMNTFNRQSQPQIKNTIQHPMD</sequence>
<dbReference type="GO" id="GO:0003700">
    <property type="term" value="F:DNA-binding transcription factor activity"/>
    <property type="evidence" value="ECO:0007669"/>
    <property type="project" value="InterPro"/>
</dbReference>
<dbReference type="SMART" id="SM00342">
    <property type="entry name" value="HTH_ARAC"/>
    <property type="match status" value="1"/>
</dbReference>
<dbReference type="GO" id="GO:0043565">
    <property type="term" value="F:sequence-specific DNA binding"/>
    <property type="evidence" value="ECO:0007669"/>
    <property type="project" value="InterPro"/>
</dbReference>
<dbReference type="SUPFAM" id="SSF46689">
    <property type="entry name" value="Homeodomain-like"/>
    <property type="match status" value="2"/>
</dbReference>
<dbReference type="InterPro" id="IPR009057">
    <property type="entry name" value="Homeodomain-like_sf"/>
</dbReference>
<dbReference type="AlphaFoldDB" id="A0A6N9HZR4"/>
<dbReference type="Pfam" id="PF02311">
    <property type="entry name" value="AraC_binding"/>
    <property type="match status" value="1"/>
</dbReference>
<evidence type="ECO:0000256" key="3">
    <source>
        <dbReference type="ARBA" id="ARBA00023163"/>
    </source>
</evidence>
<keyword evidence="2" id="KW-0238">DNA-binding</keyword>
<dbReference type="PROSITE" id="PS01124">
    <property type="entry name" value="HTH_ARAC_FAMILY_2"/>
    <property type="match status" value="1"/>
</dbReference>
<feature type="domain" description="HTH araC/xylS-type" evidence="4">
    <location>
        <begin position="179"/>
        <end position="276"/>
    </location>
</feature>
<proteinExistence type="predicted"/>
<keyword evidence="3" id="KW-0804">Transcription</keyword>
<comment type="caution">
    <text evidence="5">The sequence shown here is derived from an EMBL/GenBank/DDBJ whole genome shotgun (WGS) entry which is preliminary data.</text>
</comment>
<protein>
    <submittedName>
        <fullName evidence="5">Helix-turn-helix domain-containing protein</fullName>
    </submittedName>
</protein>
<reference evidence="5 6" key="1">
    <citation type="journal article" date="2019" name="Appl. Environ. Microbiol.">
        <title>Genetic determinants of hydroxycinnamic acid metabolism in heterofermentative lactobacilli.</title>
        <authorList>
            <person name="Gaur G."/>
            <person name="Oh J.H."/>
            <person name="Filannino P."/>
            <person name="Gobbetti M."/>
            <person name="van Pijkeren J.P."/>
            <person name="Ganzle M.G."/>
        </authorList>
    </citation>
    <scope>NUCLEOTIDE SEQUENCE [LARGE SCALE GENOMIC DNA]</scope>
    <source>
        <strain evidence="5 6">C5</strain>
    </source>
</reference>
<dbReference type="InterPro" id="IPR014710">
    <property type="entry name" value="RmlC-like_jellyroll"/>
</dbReference>
<organism evidence="5 6">
    <name type="scientific">Furfurilactobacillus milii</name>
    <dbReference type="NCBI Taxonomy" id="2888272"/>
    <lineage>
        <taxon>Bacteria</taxon>
        <taxon>Bacillati</taxon>
        <taxon>Bacillota</taxon>
        <taxon>Bacilli</taxon>
        <taxon>Lactobacillales</taxon>
        <taxon>Lactobacillaceae</taxon>
        <taxon>Furfurilactobacillus</taxon>
    </lineage>
</organism>
<evidence type="ECO:0000313" key="6">
    <source>
        <dbReference type="Proteomes" id="UP000449209"/>
    </source>
</evidence>
<dbReference type="PANTHER" id="PTHR43280:SF2">
    <property type="entry name" value="HTH-TYPE TRANSCRIPTIONAL REGULATOR EXSA"/>
    <property type="match status" value="1"/>
</dbReference>
<keyword evidence="1" id="KW-0805">Transcription regulation</keyword>
<name>A0A6N9HZR4_9LACO</name>
<evidence type="ECO:0000313" key="5">
    <source>
        <dbReference type="EMBL" id="MYV16231.1"/>
    </source>
</evidence>
<dbReference type="SUPFAM" id="SSF51182">
    <property type="entry name" value="RmlC-like cupins"/>
    <property type="match status" value="1"/>
</dbReference>
<evidence type="ECO:0000259" key="4">
    <source>
        <dbReference type="PROSITE" id="PS01124"/>
    </source>
</evidence>
<dbReference type="InterPro" id="IPR003313">
    <property type="entry name" value="AraC-bd"/>
</dbReference>
<dbReference type="EMBL" id="WEZQ01000002">
    <property type="protein sequence ID" value="MYV16231.1"/>
    <property type="molecule type" value="Genomic_DNA"/>
</dbReference>
<dbReference type="PANTHER" id="PTHR43280">
    <property type="entry name" value="ARAC-FAMILY TRANSCRIPTIONAL REGULATOR"/>
    <property type="match status" value="1"/>
</dbReference>
<evidence type="ECO:0000256" key="1">
    <source>
        <dbReference type="ARBA" id="ARBA00023015"/>
    </source>
</evidence>
<dbReference type="Gene3D" id="1.10.10.60">
    <property type="entry name" value="Homeodomain-like"/>
    <property type="match status" value="2"/>
</dbReference>
<gene>
    <name evidence="5" type="ORF">GB993_01660</name>
</gene>